<name>A0ABS2QLN2_9BACI</name>
<evidence type="ECO:0000313" key="2">
    <source>
        <dbReference type="Proteomes" id="UP000823486"/>
    </source>
</evidence>
<evidence type="ECO:0008006" key="3">
    <source>
        <dbReference type="Google" id="ProtNLM"/>
    </source>
</evidence>
<organism evidence="1 2">
    <name type="scientific">Peribacillus deserti</name>
    <dbReference type="NCBI Taxonomy" id="673318"/>
    <lineage>
        <taxon>Bacteria</taxon>
        <taxon>Bacillati</taxon>
        <taxon>Bacillota</taxon>
        <taxon>Bacilli</taxon>
        <taxon>Bacillales</taxon>
        <taxon>Bacillaceae</taxon>
        <taxon>Peribacillus</taxon>
    </lineage>
</organism>
<evidence type="ECO:0000313" key="1">
    <source>
        <dbReference type="EMBL" id="MBM7694086.1"/>
    </source>
</evidence>
<dbReference type="Proteomes" id="UP000823486">
    <property type="component" value="Unassembled WGS sequence"/>
</dbReference>
<proteinExistence type="predicted"/>
<protein>
    <recommendedName>
        <fullName evidence="3">Fur-regulated basic protein FbpA</fullName>
    </recommendedName>
</protein>
<sequence>MTNSLDTQPRLKARLTETGIFHNVTTLEEIDQEYRRVNG</sequence>
<dbReference type="EMBL" id="JAFBFI010000018">
    <property type="protein sequence ID" value="MBM7694086.1"/>
    <property type="molecule type" value="Genomic_DNA"/>
</dbReference>
<comment type="caution">
    <text evidence="1">The sequence shown here is derived from an EMBL/GenBank/DDBJ whole genome shotgun (WGS) entry which is preliminary data.</text>
</comment>
<accession>A0ABS2QLN2</accession>
<keyword evidence="2" id="KW-1185">Reference proteome</keyword>
<gene>
    <name evidence="1" type="ORF">JOC77_003530</name>
</gene>
<reference evidence="1 2" key="1">
    <citation type="submission" date="2021-01" db="EMBL/GenBank/DDBJ databases">
        <title>Genomic Encyclopedia of Type Strains, Phase IV (KMG-IV): sequencing the most valuable type-strain genomes for metagenomic binning, comparative biology and taxonomic classification.</title>
        <authorList>
            <person name="Goeker M."/>
        </authorList>
    </citation>
    <scope>NUCLEOTIDE SEQUENCE [LARGE SCALE GENOMIC DNA]</scope>
    <source>
        <strain evidence="1 2">DSM 105482</strain>
    </source>
</reference>